<dbReference type="InterPro" id="IPR026057">
    <property type="entry name" value="TBL_C"/>
</dbReference>
<reference evidence="4 5" key="1">
    <citation type="journal article" date="2020" name="G3 (Bethesda)">
        <title>Improved Reference Genome for Cyclotella cryptica CCMP332, a Model for Cell Wall Morphogenesis, Salinity Adaptation, and Lipid Production in Diatoms (Bacillariophyta).</title>
        <authorList>
            <person name="Roberts W.R."/>
            <person name="Downey K.M."/>
            <person name="Ruck E.C."/>
            <person name="Traller J.C."/>
            <person name="Alverson A.J."/>
        </authorList>
    </citation>
    <scope>NUCLEOTIDE SEQUENCE [LARGE SCALE GENOMIC DNA]</scope>
    <source>
        <strain evidence="4 5">CCMP332</strain>
    </source>
</reference>
<gene>
    <name evidence="4" type="ORF">HJC23_009885</name>
</gene>
<feature type="compositionally biased region" description="Low complexity" evidence="2">
    <location>
        <begin position="82"/>
        <end position="95"/>
    </location>
</feature>
<sequence>MPADPPSENETSRRSCSDPPCDLWSCPTGYLRGSRPNTKRAPPLNPPPAPCTTSILRNGAGYTNTYPDDNDTTSSRGRKRSSSPGSSRNGRSSLSAMERASKFLSTVFEGSEETWAGISSYHKRKSTKGHRSTATLLTFLSLVGIACFFLQSDILDRNGHDEASGERNAERKLKRVAPQDLSNDLPPSEFLDDFDQRRRRAADLPDGTIFDEPAHTRMCRAILPRLDALDAGSSAFPEAIFTESEYVCRDPDAPYTSVMNMMAAQLLSAASENLGLDVKYTHRCAKWEKFCSGNMTTIQFHLPDPISMQSYAFQEGCVDAAALRFICQNSLDAGTNNPEMILFPNSYLDSTSNTCNMQCYFLQVLPWIRTNLRIVATEWLNTVETRALTFWLRNAAEFSHREKDDMEVSVVSLSCANDGCNMSQESCECIFEPLPNWVYAMNIPRSSTNVAIVVTPTCAKFGEGCTLHAQELYHFFHRLYPRADITYNVITSTSSWYMRMITADHLICPPGNGCVLPAMARDAYTYVYEKTSPTIQTWLTCIPNDYLARLTLPVFPALYGDGDCRHLRARMGSWTSDLSLAPSLQYGSPVDGYLGCADANFVSSAEEPYRPPTSYRWDETVWPSCPVDVLSAADLCTAMDRLGLSRILFVGDHTTMTQAVSLASILGQGAGISLDPNVVPNFSKTIACAGTTIGSFELTFIRNDRLEEPGTTPSPGNPNCGQSNQQFCYPWSTDFAQYSRKQLLIVNTGYHWGNDWQGYITNFQNIIGRIDEISAGFALRANDVVMFRTSIPGHKECHLHNGVYGHYGEYCPRIVNGAFWHWWGELPPYNDYAIRIINEWNLLNTVKSGPNIELLDPWFMTILRPDGHLSGSDAGPSCKLQTEECLLYSLPGPVDWWNHLLLPWHRLLHVYSYRLIGVARSKFFPKDMLHQNFREKNEELPDRTGIIPGMKQQQ</sequence>
<feature type="region of interest" description="Disordered" evidence="2">
    <location>
        <begin position="1"/>
        <end position="95"/>
    </location>
</feature>
<evidence type="ECO:0000313" key="5">
    <source>
        <dbReference type="Proteomes" id="UP001516023"/>
    </source>
</evidence>
<organism evidence="4 5">
    <name type="scientific">Cyclotella cryptica</name>
    <dbReference type="NCBI Taxonomy" id="29204"/>
    <lineage>
        <taxon>Eukaryota</taxon>
        <taxon>Sar</taxon>
        <taxon>Stramenopiles</taxon>
        <taxon>Ochrophyta</taxon>
        <taxon>Bacillariophyta</taxon>
        <taxon>Coscinodiscophyceae</taxon>
        <taxon>Thalassiosirophycidae</taxon>
        <taxon>Stephanodiscales</taxon>
        <taxon>Stephanodiscaceae</taxon>
        <taxon>Cyclotella</taxon>
    </lineage>
</organism>
<feature type="domain" description="Trichome birefringence-like C-terminal" evidence="3">
    <location>
        <begin position="646"/>
        <end position="902"/>
    </location>
</feature>
<feature type="region of interest" description="Disordered" evidence="2">
    <location>
        <begin position="160"/>
        <end position="191"/>
    </location>
</feature>
<evidence type="ECO:0000313" key="4">
    <source>
        <dbReference type="EMBL" id="KAL3797521.1"/>
    </source>
</evidence>
<proteinExistence type="inferred from homology"/>
<evidence type="ECO:0000259" key="3">
    <source>
        <dbReference type="Pfam" id="PF13839"/>
    </source>
</evidence>
<feature type="compositionally biased region" description="Low complexity" evidence="2">
    <location>
        <begin position="62"/>
        <end position="75"/>
    </location>
</feature>
<keyword evidence="5" id="KW-1185">Reference proteome</keyword>
<dbReference type="Proteomes" id="UP001516023">
    <property type="component" value="Unassembled WGS sequence"/>
</dbReference>
<evidence type="ECO:0000256" key="2">
    <source>
        <dbReference type="SAM" id="MobiDB-lite"/>
    </source>
</evidence>
<dbReference type="Pfam" id="PF13839">
    <property type="entry name" value="PC-Esterase"/>
    <property type="match status" value="1"/>
</dbReference>
<comment type="similarity">
    <text evidence="1">Belongs to the PC-esterase family. TBL subfamily.</text>
</comment>
<dbReference type="AlphaFoldDB" id="A0ABD3QCQ6"/>
<feature type="compositionally biased region" description="Basic and acidic residues" evidence="2">
    <location>
        <begin position="160"/>
        <end position="171"/>
    </location>
</feature>
<comment type="caution">
    <text evidence="4">The sequence shown here is derived from an EMBL/GenBank/DDBJ whole genome shotgun (WGS) entry which is preliminary data.</text>
</comment>
<evidence type="ECO:0000256" key="1">
    <source>
        <dbReference type="ARBA" id="ARBA00007727"/>
    </source>
</evidence>
<accession>A0ABD3QCQ6</accession>
<protein>
    <recommendedName>
        <fullName evidence="3">Trichome birefringence-like C-terminal domain-containing protein</fullName>
    </recommendedName>
</protein>
<dbReference type="EMBL" id="JABMIG020000054">
    <property type="protein sequence ID" value="KAL3797521.1"/>
    <property type="molecule type" value="Genomic_DNA"/>
</dbReference>
<name>A0ABD3QCQ6_9STRA</name>